<comment type="caution">
    <text evidence="1">The sequence shown here is derived from an EMBL/GenBank/DDBJ whole genome shotgun (WGS) entry which is preliminary data.</text>
</comment>
<protein>
    <submittedName>
        <fullName evidence="1">Uncharacterized protein</fullName>
    </submittedName>
</protein>
<name>A0A8X7P3S3_BRACI</name>
<keyword evidence="2" id="KW-1185">Reference proteome</keyword>
<evidence type="ECO:0000313" key="1">
    <source>
        <dbReference type="EMBL" id="KAG2243398.1"/>
    </source>
</evidence>
<proteinExistence type="predicted"/>
<organism evidence="1 2">
    <name type="scientific">Brassica carinata</name>
    <name type="common">Ethiopian mustard</name>
    <name type="synonym">Abyssinian cabbage</name>
    <dbReference type="NCBI Taxonomy" id="52824"/>
    <lineage>
        <taxon>Eukaryota</taxon>
        <taxon>Viridiplantae</taxon>
        <taxon>Streptophyta</taxon>
        <taxon>Embryophyta</taxon>
        <taxon>Tracheophyta</taxon>
        <taxon>Spermatophyta</taxon>
        <taxon>Magnoliopsida</taxon>
        <taxon>eudicotyledons</taxon>
        <taxon>Gunneridae</taxon>
        <taxon>Pentapetalae</taxon>
        <taxon>rosids</taxon>
        <taxon>malvids</taxon>
        <taxon>Brassicales</taxon>
        <taxon>Brassicaceae</taxon>
        <taxon>Brassiceae</taxon>
        <taxon>Brassica</taxon>
    </lineage>
</organism>
<sequence>MLTFHLASVQSSQVDPAGETGDLQFSNSISTSELSLVESSDTAMKETGTSLQTLTSAATMERLGGSNITQPSLSTRDPLYTVTVFDFKIDLVIYLVSPFFSFKSGIFLIKNGISPA</sequence>
<evidence type="ECO:0000313" key="2">
    <source>
        <dbReference type="Proteomes" id="UP000886595"/>
    </source>
</evidence>
<dbReference type="EMBL" id="JAAMPC010000206">
    <property type="protein sequence ID" value="KAG2243398.1"/>
    <property type="molecule type" value="Genomic_DNA"/>
</dbReference>
<reference evidence="1 2" key="1">
    <citation type="submission" date="2020-02" db="EMBL/GenBank/DDBJ databases">
        <authorList>
            <person name="Ma Q."/>
            <person name="Huang Y."/>
            <person name="Song X."/>
            <person name="Pei D."/>
        </authorList>
    </citation>
    <scope>NUCLEOTIDE SEQUENCE [LARGE SCALE GENOMIC DNA]</scope>
    <source>
        <strain evidence="1">Sxm20200214</strain>
        <tissue evidence="1">Leaf</tissue>
    </source>
</reference>
<gene>
    <name evidence="1" type="ORF">Bca52824_094759</name>
</gene>
<dbReference type="Proteomes" id="UP000886595">
    <property type="component" value="Unassembled WGS sequence"/>
</dbReference>
<accession>A0A8X7P3S3</accession>
<dbReference type="AlphaFoldDB" id="A0A8X7P3S3"/>